<organism evidence="2">
    <name type="scientific">marine metagenome</name>
    <dbReference type="NCBI Taxonomy" id="408172"/>
    <lineage>
        <taxon>unclassified sequences</taxon>
        <taxon>metagenomes</taxon>
        <taxon>ecological metagenomes</taxon>
    </lineage>
</organism>
<accession>A0A383BGF5</accession>
<proteinExistence type="predicted"/>
<feature type="region of interest" description="Disordered" evidence="1">
    <location>
        <begin position="1"/>
        <end position="21"/>
    </location>
</feature>
<dbReference type="EMBL" id="UINC01200401">
    <property type="protein sequence ID" value="SVE19266.1"/>
    <property type="molecule type" value="Genomic_DNA"/>
</dbReference>
<dbReference type="AlphaFoldDB" id="A0A383BGF5"/>
<gene>
    <name evidence="2" type="ORF">METZ01_LOCUS472120</name>
</gene>
<protein>
    <submittedName>
        <fullName evidence="2">Uncharacterized protein</fullName>
    </submittedName>
</protein>
<feature type="non-terminal residue" evidence="2">
    <location>
        <position position="58"/>
    </location>
</feature>
<sequence>MKTLNSRLKTLGGEKMSNRNVAPRSILEARQHQPLKLTNNTEGRCLRILEGGGSIVSR</sequence>
<evidence type="ECO:0000313" key="2">
    <source>
        <dbReference type="EMBL" id="SVE19266.1"/>
    </source>
</evidence>
<evidence type="ECO:0000256" key="1">
    <source>
        <dbReference type="SAM" id="MobiDB-lite"/>
    </source>
</evidence>
<name>A0A383BGF5_9ZZZZ</name>
<reference evidence="2" key="1">
    <citation type="submission" date="2018-05" db="EMBL/GenBank/DDBJ databases">
        <authorList>
            <person name="Lanie J.A."/>
            <person name="Ng W.-L."/>
            <person name="Kazmierczak K.M."/>
            <person name="Andrzejewski T.M."/>
            <person name="Davidsen T.M."/>
            <person name="Wayne K.J."/>
            <person name="Tettelin H."/>
            <person name="Glass J.I."/>
            <person name="Rusch D."/>
            <person name="Podicherti R."/>
            <person name="Tsui H.-C.T."/>
            <person name="Winkler M.E."/>
        </authorList>
    </citation>
    <scope>NUCLEOTIDE SEQUENCE</scope>
</reference>